<dbReference type="InterPro" id="IPR014721">
    <property type="entry name" value="Ribsml_uS5_D2-typ_fold_subgr"/>
</dbReference>
<dbReference type="InterPro" id="IPR000100">
    <property type="entry name" value="RNase_P"/>
</dbReference>
<dbReference type="PANTHER" id="PTHR33992:SF1">
    <property type="entry name" value="RIBONUCLEASE P PROTEIN COMPONENT"/>
    <property type="match status" value="1"/>
</dbReference>
<dbReference type="NCBIfam" id="TIGR00188">
    <property type="entry name" value="rnpA"/>
    <property type="match status" value="1"/>
</dbReference>
<dbReference type="Proteomes" id="UP000627715">
    <property type="component" value="Unassembled WGS sequence"/>
</dbReference>
<comment type="caution">
    <text evidence="9">The sequence shown here is derived from an EMBL/GenBank/DDBJ whole genome shotgun (WGS) entry which is preliminary data.</text>
</comment>
<organism evidence="9 10">
    <name type="scientific">Pseudohongiella nitratireducens</name>
    <dbReference type="NCBI Taxonomy" id="1768907"/>
    <lineage>
        <taxon>Bacteria</taxon>
        <taxon>Pseudomonadati</taxon>
        <taxon>Pseudomonadota</taxon>
        <taxon>Gammaproteobacteria</taxon>
        <taxon>Pseudomonadales</taxon>
        <taxon>Pseudohongiellaceae</taxon>
        <taxon>Pseudohongiella</taxon>
    </lineage>
</organism>
<keyword evidence="4 7" id="KW-0255">Endonuclease</keyword>
<name>A0A917GWP6_9GAMM</name>
<evidence type="ECO:0000256" key="7">
    <source>
        <dbReference type="HAMAP-Rule" id="MF_00227"/>
    </source>
</evidence>
<comment type="catalytic activity">
    <reaction evidence="7">
        <text>Endonucleolytic cleavage of RNA, removing 5'-extranucleotides from tRNA precursor.</text>
        <dbReference type="EC" id="3.1.26.5"/>
    </reaction>
</comment>
<dbReference type="PROSITE" id="PS00648">
    <property type="entry name" value="RIBONUCLEASE_P"/>
    <property type="match status" value="1"/>
</dbReference>
<accession>A0A917GWP6</accession>
<dbReference type="EMBL" id="BMIY01000006">
    <property type="protein sequence ID" value="GGG58990.1"/>
    <property type="molecule type" value="Genomic_DNA"/>
</dbReference>
<reference evidence="9" key="2">
    <citation type="submission" date="2020-09" db="EMBL/GenBank/DDBJ databases">
        <authorList>
            <person name="Sun Q."/>
            <person name="Zhou Y."/>
        </authorList>
    </citation>
    <scope>NUCLEOTIDE SEQUENCE</scope>
    <source>
        <strain evidence="9">CGMCC 1.15425</strain>
    </source>
</reference>
<keyword evidence="2 7" id="KW-0819">tRNA processing</keyword>
<evidence type="ECO:0000256" key="3">
    <source>
        <dbReference type="ARBA" id="ARBA00022722"/>
    </source>
</evidence>
<keyword evidence="5 7" id="KW-0378">Hydrolase</keyword>
<dbReference type="Pfam" id="PF00825">
    <property type="entry name" value="Ribonuclease_P"/>
    <property type="match status" value="1"/>
</dbReference>
<dbReference type="GO" id="GO:0042781">
    <property type="term" value="F:3'-tRNA processing endoribonuclease activity"/>
    <property type="evidence" value="ECO:0007669"/>
    <property type="project" value="TreeGrafter"/>
</dbReference>
<dbReference type="GO" id="GO:0030677">
    <property type="term" value="C:ribonuclease P complex"/>
    <property type="evidence" value="ECO:0007669"/>
    <property type="project" value="TreeGrafter"/>
</dbReference>
<dbReference type="EC" id="3.1.26.5" evidence="7 8"/>
<keyword evidence="10" id="KW-1185">Reference proteome</keyword>
<proteinExistence type="inferred from homology"/>
<dbReference type="SUPFAM" id="SSF54211">
    <property type="entry name" value="Ribosomal protein S5 domain 2-like"/>
    <property type="match status" value="1"/>
</dbReference>
<evidence type="ECO:0000313" key="9">
    <source>
        <dbReference type="EMBL" id="GGG58990.1"/>
    </source>
</evidence>
<dbReference type="PANTHER" id="PTHR33992">
    <property type="entry name" value="RIBONUCLEASE P PROTEIN COMPONENT"/>
    <property type="match status" value="1"/>
</dbReference>
<gene>
    <name evidence="7 9" type="primary">rnpA</name>
    <name evidence="9" type="ORF">GCM10011403_15480</name>
</gene>
<protein>
    <recommendedName>
        <fullName evidence="7 8">Ribonuclease P protein component</fullName>
        <shortName evidence="7">RNase P protein</shortName>
        <shortName evidence="7">RNaseP protein</shortName>
        <ecNumber evidence="7 8">3.1.26.5</ecNumber>
    </recommendedName>
    <alternativeName>
        <fullName evidence="7">Protein C5</fullName>
    </alternativeName>
</protein>
<dbReference type="GO" id="GO:0001682">
    <property type="term" value="P:tRNA 5'-leader removal"/>
    <property type="evidence" value="ECO:0007669"/>
    <property type="project" value="UniProtKB-UniRule"/>
</dbReference>
<evidence type="ECO:0000256" key="6">
    <source>
        <dbReference type="ARBA" id="ARBA00022884"/>
    </source>
</evidence>
<dbReference type="InterPro" id="IPR020568">
    <property type="entry name" value="Ribosomal_Su5_D2-typ_SF"/>
</dbReference>
<comment type="subunit">
    <text evidence="7">Consists of a catalytic RNA component (M1 or rnpB) and a protein subunit.</text>
</comment>
<dbReference type="InterPro" id="IPR020539">
    <property type="entry name" value="RNase_P_CS"/>
</dbReference>
<dbReference type="GO" id="GO:0000049">
    <property type="term" value="F:tRNA binding"/>
    <property type="evidence" value="ECO:0007669"/>
    <property type="project" value="UniProtKB-UniRule"/>
</dbReference>
<evidence type="ECO:0000256" key="2">
    <source>
        <dbReference type="ARBA" id="ARBA00022694"/>
    </source>
</evidence>
<comment type="function">
    <text evidence="1 7">RNaseP catalyzes the removal of the 5'-leader sequence from pre-tRNA to produce the mature 5'-terminus. It can also cleave other RNA substrates such as 4.5S RNA. The protein component plays an auxiliary but essential role in vivo by binding to the 5'-leader sequence and broadening the substrate specificity of the ribozyme.</text>
</comment>
<dbReference type="Gene3D" id="3.30.230.10">
    <property type="match status" value="1"/>
</dbReference>
<dbReference type="OrthoDB" id="9796422at2"/>
<dbReference type="AlphaFoldDB" id="A0A917GWP6"/>
<evidence type="ECO:0000256" key="1">
    <source>
        <dbReference type="ARBA" id="ARBA00002663"/>
    </source>
</evidence>
<comment type="similarity">
    <text evidence="7">Belongs to the RnpA family.</text>
</comment>
<dbReference type="RefSeq" id="WP_068812302.1">
    <property type="nucleotide sequence ID" value="NZ_BMIY01000006.1"/>
</dbReference>
<evidence type="ECO:0000256" key="4">
    <source>
        <dbReference type="ARBA" id="ARBA00022759"/>
    </source>
</evidence>
<evidence type="ECO:0000256" key="8">
    <source>
        <dbReference type="NCBIfam" id="TIGR00188"/>
    </source>
</evidence>
<sequence>MTELGFGKERRLLTATDYQSVFNGASFRVSRRQILILANENPSGKTRIGLVIAKKHVRLAVQRNRLKRLTRESFRHHQQLLNGLDIVMLARGGLDKLDNDAVTNMLEQLWQDLCKRRNHNARQ</sequence>
<dbReference type="HAMAP" id="MF_00227">
    <property type="entry name" value="RNase_P"/>
    <property type="match status" value="1"/>
</dbReference>
<keyword evidence="3 7" id="KW-0540">Nuclease</keyword>
<evidence type="ECO:0000313" key="10">
    <source>
        <dbReference type="Proteomes" id="UP000627715"/>
    </source>
</evidence>
<dbReference type="GO" id="GO:0004526">
    <property type="term" value="F:ribonuclease P activity"/>
    <property type="evidence" value="ECO:0007669"/>
    <property type="project" value="UniProtKB-UniRule"/>
</dbReference>
<reference evidence="9" key="1">
    <citation type="journal article" date="2014" name="Int. J. Syst. Evol. Microbiol.">
        <title>Complete genome sequence of Corynebacterium casei LMG S-19264T (=DSM 44701T), isolated from a smear-ripened cheese.</title>
        <authorList>
            <consortium name="US DOE Joint Genome Institute (JGI-PGF)"/>
            <person name="Walter F."/>
            <person name="Albersmeier A."/>
            <person name="Kalinowski J."/>
            <person name="Ruckert C."/>
        </authorList>
    </citation>
    <scope>NUCLEOTIDE SEQUENCE</scope>
    <source>
        <strain evidence="9">CGMCC 1.15425</strain>
    </source>
</reference>
<evidence type="ECO:0000256" key="5">
    <source>
        <dbReference type="ARBA" id="ARBA00022801"/>
    </source>
</evidence>
<keyword evidence="6 7" id="KW-0694">RNA-binding</keyword>